<name>A0A0L6UIS6_9BASI</name>
<dbReference type="VEuPathDB" id="FungiDB:VP01_5671g1"/>
<proteinExistence type="predicted"/>
<evidence type="ECO:0000313" key="1">
    <source>
        <dbReference type="EMBL" id="KNZ48439.1"/>
    </source>
</evidence>
<dbReference type="AlphaFoldDB" id="A0A0L6UIS6"/>
<sequence length="237" mass="27372">QVTQRFLWCKLINSKGAHTIIRIQQGTHKLFKNSTPMQIIQKVNQPLISLNSRIDNTPSQIQAVTCFPSEDIKFIMTKHMTARWLLDYQHIYNPTYLDLLCSQNSIPCKMIESAFWRTTLNKWKETQHSPNYGASINDIPFREAKYTSCPSPCIHCLVLGHLAHYCKKNPICTKCGGKHNSEECSRNNLNGFCFHCITADQTKKRFTTFTNIKYIHSPFSLQCPMNKEESEKIHSSL</sequence>
<gene>
    <name evidence="1" type="ORF">VP01_5671g1</name>
</gene>
<dbReference type="EMBL" id="LAVV01010909">
    <property type="protein sequence ID" value="KNZ48439.1"/>
    <property type="molecule type" value="Genomic_DNA"/>
</dbReference>
<accession>A0A0L6UIS6</accession>
<feature type="non-terminal residue" evidence="1">
    <location>
        <position position="1"/>
    </location>
</feature>
<comment type="caution">
    <text evidence="1">The sequence shown here is derived from an EMBL/GenBank/DDBJ whole genome shotgun (WGS) entry which is preliminary data.</text>
</comment>
<keyword evidence="2" id="KW-1185">Reference proteome</keyword>
<dbReference type="OrthoDB" id="2506424at2759"/>
<evidence type="ECO:0000313" key="2">
    <source>
        <dbReference type="Proteomes" id="UP000037035"/>
    </source>
</evidence>
<reference evidence="1 2" key="1">
    <citation type="submission" date="2015-08" db="EMBL/GenBank/DDBJ databases">
        <title>Next Generation Sequencing and Analysis of the Genome of Puccinia sorghi L Schw, the Causal Agent of Maize Common Rust.</title>
        <authorList>
            <person name="Rochi L."/>
            <person name="Burguener G."/>
            <person name="Darino M."/>
            <person name="Turjanski A."/>
            <person name="Kreff E."/>
            <person name="Dieguez M.J."/>
            <person name="Sacco F."/>
        </authorList>
    </citation>
    <scope>NUCLEOTIDE SEQUENCE [LARGE SCALE GENOMIC DNA]</scope>
    <source>
        <strain evidence="1 2">RO10H11247</strain>
    </source>
</reference>
<dbReference type="Proteomes" id="UP000037035">
    <property type="component" value="Unassembled WGS sequence"/>
</dbReference>
<protein>
    <submittedName>
        <fullName evidence="1">Uncharacterized protein</fullName>
    </submittedName>
</protein>
<organism evidence="1 2">
    <name type="scientific">Puccinia sorghi</name>
    <dbReference type="NCBI Taxonomy" id="27349"/>
    <lineage>
        <taxon>Eukaryota</taxon>
        <taxon>Fungi</taxon>
        <taxon>Dikarya</taxon>
        <taxon>Basidiomycota</taxon>
        <taxon>Pucciniomycotina</taxon>
        <taxon>Pucciniomycetes</taxon>
        <taxon>Pucciniales</taxon>
        <taxon>Pucciniaceae</taxon>
        <taxon>Puccinia</taxon>
    </lineage>
</organism>